<keyword evidence="3" id="KW-1185">Reference proteome</keyword>
<dbReference type="InterPro" id="IPR036872">
    <property type="entry name" value="CH_dom_sf"/>
</dbReference>
<dbReference type="PANTHER" id="PTHR23167">
    <property type="entry name" value="CALPONIN HOMOLOGY DOMAIN-CONTAINING PROTEIN DDB_G0272472-RELATED"/>
    <property type="match status" value="1"/>
</dbReference>
<sequence>MAAVKALQQWCKIRCEGYRDVSITNMTTSFRDGLAFCALIHKHRPDLIDFDSLSKENIYENNKRVRLAKQLNLLQVFWEMPSFHKGHNPIMLTVRPLTELFDLYVIDQG</sequence>
<evidence type="ECO:0000313" key="2">
    <source>
        <dbReference type="Ensembl" id="ENSCCRP00010071069.1"/>
    </source>
</evidence>
<dbReference type="Ensembl" id="ENSCCRT00010078556.1">
    <property type="protein sequence ID" value="ENSCCRP00010071069.1"/>
    <property type="gene ID" value="ENSCCRG00010030816.1"/>
</dbReference>
<reference evidence="2" key="1">
    <citation type="submission" date="2025-08" db="UniProtKB">
        <authorList>
            <consortium name="Ensembl"/>
        </authorList>
    </citation>
    <scope>IDENTIFICATION</scope>
</reference>
<organism evidence="2 3">
    <name type="scientific">Cyprinus carpio</name>
    <name type="common">Common carp</name>
    <dbReference type="NCBI Taxonomy" id="7962"/>
    <lineage>
        <taxon>Eukaryota</taxon>
        <taxon>Metazoa</taxon>
        <taxon>Chordata</taxon>
        <taxon>Craniata</taxon>
        <taxon>Vertebrata</taxon>
        <taxon>Euteleostomi</taxon>
        <taxon>Actinopterygii</taxon>
        <taxon>Neopterygii</taxon>
        <taxon>Teleostei</taxon>
        <taxon>Ostariophysi</taxon>
        <taxon>Cypriniformes</taxon>
        <taxon>Cyprinidae</taxon>
        <taxon>Cyprininae</taxon>
        <taxon>Cyprinus</taxon>
    </lineage>
</organism>
<name>A0A8C1M420_CYPCA</name>
<proteinExistence type="predicted"/>
<evidence type="ECO:0000259" key="1">
    <source>
        <dbReference type="PROSITE" id="PS50021"/>
    </source>
</evidence>
<reference evidence="2" key="2">
    <citation type="submission" date="2025-09" db="UniProtKB">
        <authorList>
            <consortium name="Ensembl"/>
        </authorList>
    </citation>
    <scope>IDENTIFICATION</scope>
</reference>
<dbReference type="PROSITE" id="PS50021">
    <property type="entry name" value="CH"/>
    <property type="match status" value="1"/>
</dbReference>
<evidence type="ECO:0000313" key="3">
    <source>
        <dbReference type="Proteomes" id="UP000694427"/>
    </source>
</evidence>
<dbReference type="Proteomes" id="UP000694427">
    <property type="component" value="Unplaced"/>
</dbReference>
<feature type="domain" description="Calponin-homology (CH)" evidence="1">
    <location>
        <begin position="1"/>
        <end position="105"/>
    </location>
</feature>
<accession>A0A8C1M420</accession>
<dbReference type="PANTHER" id="PTHR23167:SF87">
    <property type="entry name" value="MICAL-LIKE PROTEIN 2"/>
    <property type="match status" value="1"/>
</dbReference>
<dbReference type="InterPro" id="IPR001715">
    <property type="entry name" value="CH_dom"/>
</dbReference>
<dbReference type="Gene3D" id="1.10.418.10">
    <property type="entry name" value="Calponin-like domain"/>
    <property type="match status" value="1"/>
</dbReference>
<dbReference type="SUPFAM" id="SSF47576">
    <property type="entry name" value="Calponin-homology domain, CH-domain"/>
    <property type="match status" value="1"/>
</dbReference>
<protein>
    <recommendedName>
        <fullName evidence="1">Calponin-homology (CH) domain-containing protein</fullName>
    </recommendedName>
</protein>
<dbReference type="AlphaFoldDB" id="A0A8C1M420"/>
<dbReference type="Pfam" id="PF00307">
    <property type="entry name" value="CH"/>
    <property type="match status" value="1"/>
</dbReference>
<dbReference type="InterPro" id="IPR050540">
    <property type="entry name" value="F-actin_Monoox_Mical"/>
</dbReference>